<proteinExistence type="predicted"/>
<feature type="compositionally biased region" description="Polar residues" evidence="1">
    <location>
        <begin position="124"/>
        <end position="147"/>
    </location>
</feature>
<feature type="region of interest" description="Disordered" evidence="1">
    <location>
        <begin position="106"/>
        <end position="189"/>
    </location>
</feature>
<sequence>MQFSKITVSLLLALPTAFASISLGDTEALKKGEVTLGCLTTYNREVTECSKAEISSGSCSSDCATALSALGKDIMLACRQAYAGPDTLLRKIIDGGLVVTMCKKTEGGSKDTSSTTVPAKDKATTTSSAPEETFTSVTKITETTRTGAPTGAAYTDSSKSTDASTTETSSKTTSANSTATPSSDDSILGSNDAGRVGVAMSVMLGAVAAGVVSML</sequence>
<evidence type="ECO:0000256" key="2">
    <source>
        <dbReference type="SAM" id="SignalP"/>
    </source>
</evidence>
<evidence type="ECO:0000313" key="4">
    <source>
        <dbReference type="Proteomes" id="UP000267821"/>
    </source>
</evidence>
<evidence type="ECO:0008006" key="5">
    <source>
        <dbReference type="Google" id="ProtNLM"/>
    </source>
</evidence>
<reference evidence="3 4" key="1">
    <citation type="journal article" date="2018" name="Nat. Ecol. Evol.">
        <title>Pezizomycetes genomes reveal the molecular basis of ectomycorrhizal truffle lifestyle.</title>
        <authorList>
            <person name="Murat C."/>
            <person name="Payen T."/>
            <person name="Noel B."/>
            <person name="Kuo A."/>
            <person name="Morin E."/>
            <person name="Chen J."/>
            <person name="Kohler A."/>
            <person name="Krizsan K."/>
            <person name="Balestrini R."/>
            <person name="Da Silva C."/>
            <person name="Montanini B."/>
            <person name="Hainaut M."/>
            <person name="Levati E."/>
            <person name="Barry K.W."/>
            <person name="Belfiori B."/>
            <person name="Cichocki N."/>
            <person name="Clum A."/>
            <person name="Dockter R.B."/>
            <person name="Fauchery L."/>
            <person name="Guy J."/>
            <person name="Iotti M."/>
            <person name="Le Tacon F."/>
            <person name="Lindquist E.A."/>
            <person name="Lipzen A."/>
            <person name="Malagnac F."/>
            <person name="Mello A."/>
            <person name="Molinier V."/>
            <person name="Miyauchi S."/>
            <person name="Poulain J."/>
            <person name="Riccioni C."/>
            <person name="Rubini A."/>
            <person name="Sitrit Y."/>
            <person name="Splivallo R."/>
            <person name="Traeger S."/>
            <person name="Wang M."/>
            <person name="Zifcakova L."/>
            <person name="Wipf D."/>
            <person name="Zambonelli A."/>
            <person name="Paolocci F."/>
            <person name="Nowrousian M."/>
            <person name="Ottonello S."/>
            <person name="Baldrian P."/>
            <person name="Spatafora J.W."/>
            <person name="Henrissat B."/>
            <person name="Nagy L.G."/>
            <person name="Aury J.M."/>
            <person name="Wincker P."/>
            <person name="Grigoriev I.V."/>
            <person name="Bonfante P."/>
            <person name="Martin F.M."/>
        </authorList>
    </citation>
    <scope>NUCLEOTIDE SEQUENCE [LARGE SCALE GENOMIC DNA]</scope>
    <source>
        <strain evidence="3 4">ATCC MYA-4762</strain>
    </source>
</reference>
<protein>
    <recommendedName>
        <fullName evidence="5">Extracellular membrane protein CFEM domain-containing protein</fullName>
    </recommendedName>
</protein>
<gene>
    <name evidence="3" type="ORF">L211DRAFT_837401</name>
</gene>
<dbReference type="EMBL" id="ML121541">
    <property type="protein sequence ID" value="RPB24484.1"/>
    <property type="molecule type" value="Genomic_DNA"/>
</dbReference>
<keyword evidence="4" id="KW-1185">Reference proteome</keyword>
<accession>A0A3N4LNL5</accession>
<organism evidence="3 4">
    <name type="scientific">Terfezia boudieri ATCC MYA-4762</name>
    <dbReference type="NCBI Taxonomy" id="1051890"/>
    <lineage>
        <taxon>Eukaryota</taxon>
        <taxon>Fungi</taxon>
        <taxon>Dikarya</taxon>
        <taxon>Ascomycota</taxon>
        <taxon>Pezizomycotina</taxon>
        <taxon>Pezizomycetes</taxon>
        <taxon>Pezizales</taxon>
        <taxon>Pezizaceae</taxon>
        <taxon>Terfezia</taxon>
    </lineage>
</organism>
<dbReference type="InParanoid" id="A0A3N4LNL5"/>
<dbReference type="AlphaFoldDB" id="A0A3N4LNL5"/>
<dbReference type="OrthoDB" id="5427833at2759"/>
<feature type="chain" id="PRO_5018281415" description="Extracellular membrane protein CFEM domain-containing protein" evidence="2">
    <location>
        <begin position="20"/>
        <end position="215"/>
    </location>
</feature>
<keyword evidence="2" id="KW-0732">Signal</keyword>
<evidence type="ECO:0000313" key="3">
    <source>
        <dbReference type="EMBL" id="RPB24484.1"/>
    </source>
</evidence>
<name>A0A3N4LNL5_9PEZI</name>
<dbReference type="Proteomes" id="UP000267821">
    <property type="component" value="Unassembled WGS sequence"/>
</dbReference>
<feature type="compositionally biased region" description="Low complexity" evidence="1">
    <location>
        <begin position="152"/>
        <end position="186"/>
    </location>
</feature>
<evidence type="ECO:0000256" key="1">
    <source>
        <dbReference type="SAM" id="MobiDB-lite"/>
    </source>
</evidence>
<feature type="signal peptide" evidence="2">
    <location>
        <begin position="1"/>
        <end position="19"/>
    </location>
</feature>